<protein>
    <submittedName>
        <fullName evidence="2">Uncharacterized protein</fullName>
    </submittedName>
</protein>
<dbReference type="Proteomes" id="UP001215712">
    <property type="component" value="Unassembled WGS sequence"/>
</dbReference>
<dbReference type="EMBL" id="JAQJAN010000002">
    <property type="protein sequence ID" value="KAJ5738685.1"/>
    <property type="molecule type" value="Genomic_DNA"/>
</dbReference>
<proteinExistence type="predicted"/>
<evidence type="ECO:0000313" key="2">
    <source>
        <dbReference type="EMBL" id="KAJ5738685.1"/>
    </source>
</evidence>
<organism evidence="2 3">
    <name type="scientific">Penicillium malachiteum</name>
    <dbReference type="NCBI Taxonomy" id="1324776"/>
    <lineage>
        <taxon>Eukaryota</taxon>
        <taxon>Fungi</taxon>
        <taxon>Dikarya</taxon>
        <taxon>Ascomycota</taxon>
        <taxon>Pezizomycotina</taxon>
        <taxon>Eurotiomycetes</taxon>
        <taxon>Eurotiomycetidae</taxon>
        <taxon>Eurotiales</taxon>
        <taxon>Aspergillaceae</taxon>
        <taxon>Penicillium</taxon>
    </lineage>
</organism>
<gene>
    <name evidence="2" type="ORF">N7493_001840</name>
</gene>
<reference evidence="2" key="2">
    <citation type="submission" date="2023-01" db="EMBL/GenBank/DDBJ databases">
        <authorList>
            <person name="Petersen C."/>
        </authorList>
    </citation>
    <scope>NUCLEOTIDE SEQUENCE</scope>
    <source>
        <strain evidence="2">IBT 17514</strain>
    </source>
</reference>
<keyword evidence="3" id="KW-1185">Reference proteome</keyword>
<evidence type="ECO:0000256" key="1">
    <source>
        <dbReference type="SAM" id="MobiDB-lite"/>
    </source>
</evidence>
<name>A0AAD6HUW7_9EURO</name>
<feature type="region of interest" description="Disordered" evidence="1">
    <location>
        <begin position="59"/>
        <end position="93"/>
    </location>
</feature>
<evidence type="ECO:0000313" key="3">
    <source>
        <dbReference type="Proteomes" id="UP001215712"/>
    </source>
</evidence>
<accession>A0AAD6HUW7</accession>
<sequence>MLPKRLGSDETVLNPPSSAVTPPDFRLKKSDLDFQQNFDDSTDSHQSHLFAAFPVYSRRPRSYRSDSRVATEKSQSQPAPPPPALVRVNDQPQ</sequence>
<feature type="region of interest" description="Disordered" evidence="1">
    <location>
        <begin position="1"/>
        <end position="25"/>
    </location>
</feature>
<comment type="caution">
    <text evidence="2">The sequence shown here is derived from an EMBL/GenBank/DDBJ whole genome shotgun (WGS) entry which is preliminary data.</text>
</comment>
<reference evidence="2" key="1">
    <citation type="journal article" date="2023" name="IMA Fungus">
        <title>Comparative genomic study of the Penicillium genus elucidates a diverse pangenome and 15 lateral gene transfer events.</title>
        <authorList>
            <person name="Petersen C."/>
            <person name="Sorensen T."/>
            <person name="Nielsen M.R."/>
            <person name="Sondergaard T.E."/>
            <person name="Sorensen J.L."/>
            <person name="Fitzpatrick D.A."/>
            <person name="Frisvad J.C."/>
            <person name="Nielsen K.L."/>
        </authorList>
    </citation>
    <scope>NUCLEOTIDE SEQUENCE</scope>
    <source>
        <strain evidence="2">IBT 17514</strain>
    </source>
</reference>
<dbReference type="AlphaFoldDB" id="A0AAD6HUW7"/>